<name>A0A4Y7TUL5_COPMI</name>
<proteinExistence type="predicted"/>
<accession>A0A4Y7TUL5</accession>
<organism evidence="1 2">
    <name type="scientific">Coprinellus micaceus</name>
    <name type="common">Glistening ink-cap mushroom</name>
    <name type="synonym">Coprinus micaceus</name>
    <dbReference type="NCBI Taxonomy" id="71717"/>
    <lineage>
        <taxon>Eukaryota</taxon>
        <taxon>Fungi</taxon>
        <taxon>Dikarya</taxon>
        <taxon>Basidiomycota</taxon>
        <taxon>Agaricomycotina</taxon>
        <taxon>Agaricomycetes</taxon>
        <taxon>Agaricomycetidae</taxon>
        <taxon>Agaricales</taxon>
        <taxon>Agaricineae</taxon>
        <taxon>Psathyrellaceae</taxon>
        <taxon>Coprinellus</taxon>
    </lineage>
</organism>
<reference evidence="1 2" key="1">
    <citation type="journal article" date="2019" name="Nat. Ecol. Evol.">
        <title>Megaphylogeny resolves global patterns of mushroom evolution.</title>
        <authorList>
            <person name="Varga T."/>
            <person name="Krizsan K."/>
            <person name="Foldi C."/>
            <person name="Dima B."/>
            <person name="Sanchez-Garcia M."/>
            <person name="Sanchez-Ramirez S."/>
            <person name="Szollosi G.J."/>
            <person name="Szarkandi J.G."/>
            <person name="Papp V."/>
            <person name="Albert L."/>
            <person name="Andreopoulos W."/>
            <person name="Angelini C."/>
            <person name="Antonin V."/>
            <person name="Barry K.W."/>
            <person name="Bougher N.L."/>
            <person name="Buchanan P."/>
            <person name="Buyck B."/>
            <person name="Bense V."/>
            <person name="Catcheside P."/>
            <person name="Chovatia M."/>
            <person name="Cooper J."/>
            <person name="Damon W."/>
            <person name="Desjardin D."/>
            <person name="Finy P."/>
            <person name="Geml J."/>
            <person name="Haridas S."/>
            <person name="Hughes K."/>
            <person name="Justo A."/>
            <person name="Karasinski D."/>
            <person name="Kautmanova I."/>
            <person name="Kiss B."/>
            <person name="Kocsube S."/>
            <person name="Kotiranta H."/>
            <person name="LaButti K.M."/>
            <person name="Lechner B.E."/>
            <person name="Liimatainen K."/>
            <person name="Lipzen A."/>
            <person name="Lukacs Z."/>
            <person name="Mihaltcheva S."/>
            <person name="Morgado L.N."/>
            <person name="Niskanen T."/>
            <person name="Noordeloos M.E."/>
            <person name="Ohm R.A."/>
            <person name="Ortiz-Santana B."/>
            <person name="Ovrebo C."/>
            <person name="Racz N."/>
            <person name="Riley R."/>
            <person name="Savchenko A."/>
            <person name="Shiryaev A."/>
            <person name="Soop K."/>
            <person name="Spirin V."/>
            <person name="Szebenyi C."/>
            <person name="Tomsovsky M."/>
            <person name="Tulloss R.E."/>
            <person name="Uehling J."/>
            <person name="Grigoriev I.V."/>
            <person name="Vagvolgyi C."/>
            <person name="Papp T."/>
            <person name="Martin F.M."/>
            <person name="Miettinen O."/>
            <person name="Hibbett D.S."/>
            <person name="Nagy L.G."/>
        </authorList>
    </citation>
    <scope>NUCLEOTIDE SEQUENCE [LARGE SCALE GENOMIC DNA]</scope>
    <source>
        <strain evidence="1 2">FP101781</strain>
    </source>
</reference>
<gene>
    <name evidence="1" type="ORF">FA13DRAFT_709299</name>
</gene>
<dbReference type="Proteomes" id="UP000298030">
    <property type="component" value="Unassembled WGS sequence"/>
</dbReference>
<dbReference type="EMBL" id="QPFP01000003">
    <property type="protein sequence ID" value="TEB37865.1"/>
    <property type="molecule type" value="Genomic_DNA"/>
</dbReference>
<keyword evidence="2" id="KW-1185">Reference proteome</keyword>
<evidence type="ECO:0000313" key="2">
    <source>
        <dbReference type="Proteomes" id="UP000298030"/>
    </source>
</evidence>
<evidence type="ECO:0000313" key="1">
    <source>
        <dbReference type="EMBL" id="TEB37865.1"/>
    </source>
</evidence>
<protein>
    <submittedName>
        <fullName evidence="1">Uncharacterized protein</fullName>
    </submittedName>
</protein>
<comment type="caution">
    <text evidence="1">The sequence shown here is derived from an EMBL/GenBank/DDBJ whole genome shotgun (WGS) entry which is preliminary data.</text>
</comment>
<dbReference type="AlphaFoldDB" id="A0A4Y7TUL5"/>
<sequence length="146" mass="17037">MGVYDPQDIDAVVTVKAVELRPNFNDTFISEEDWGFYRAVFDCQIGNARRHRRMTEYKRRLKEFARRWESRISSVQVPQGDETVEQRRPYPPAATLQEKPYVARRLVQDLDRLITRSEWESFVDDLQDLCDNPPSKGSVDGKSGLI</sequence>